<dbReference type="Pfam" id="PF22366">
    <property type="entry name" value="NDH2_C"/>
    <property type="match status" value="1"/>
</dbReference>
<evidence type="ECO:0000313" key="10">
    <source>
        <dbReference type="EMBL" id="KAH3686962.1"/>
    </source>
</evidence>
<dbReference type="Pfam" id="PF07992">
    <property type="entry name" value="Pyr_redox_2"/>
    <property type="match status" value="1"/>
</dbReference>
<dbReference type="InterPro" id="IPR054585">
    <property type="entry name" value="NDH2-like_C"/>
</dbReference>
<dbReference type="InterPro" id="IPR045024">
    <property type="entry name" value="NDH-2"/>
</dbReference>
<keyword evidence="6" id="KW-0472">Membrane</keyword>
<reference evidence="10" key="2">
    <citation type="submission" date="2021-01" db="EMBL/GenBank/DDBJ databases">
        <authorList>
            <person name="Schikora-Tamarit M.A."/>
        </authorList>
    </citation>
    <scope>NUCLEOTIDE SEQUENCE</scope>
    <source>
        <strain evidence="10">CBS2887</strain>
    </source>
</reference>
<comment type="caution">
    <text evidence="10">The sequence shown here is derived from an EMBL/GenBank/DDBJ whole genome shotgun (WGS) entry which is preliminary data.</text>
</comment>
<reference evidence="10" key="1">
    <citation type="journal article" date="2021" name="Open Biol.">
        <title>Shared evolutionary footprints suggest mitochondrial oxidative damage underlies multiple complex I losses in fungi.</title>
        <authorList>
            <person name="Schikora-Tamarit M.A."/>
            <person name="Marcet-Houben M."/>
            <person name="Nosek J."/>
            <person name="Gabaldon T."/>
        </authorList>
    </citation>
    <scope>NUCLEOTIDE SEQUENCE</scope>
    <source>
        <strain evidence="10">CBS2887</strain>
    </source>
</reference>
<keyword evidence="6" id="KW-1133">Transmembrane helix</keyword>
<evidence type="ECO:0000256" key="2">
    <source>
        <dbReference type="ARBA" id="ARBA00022630"/>
    </source>
</evidence>
<organism evidence="10 11">
    <name type="scientific">Wickerhamomyces pijperi</name>
    <name type="common">Yeast</name>
    <name type="synonym">Pichia pijperi</name>
    <dbReference type="NCBI Taxonomy" id="599730"/>
    <lineage>
        <taxon>Eukaryota</taxon>
        <taxon>Fungi</taxon>
        <taxon>Dikarya</taxon>
        <taxon>Ascomycota</taxon>
        <taxon>Saccharomycotina</taxon>
        <taxon>Saccharomycetes</taxon>
        <taxon>Phaffomycetales</taxon>
        <taxon>Wickerhamomycetaceae</taxon>
        <taxon>Wickerhamomyces</taxon>
    </lineage>
</organism>
<evidence type="ECO:0000259" key="8">
    <source>
        <dbReference type="Pfam" id="PF07992"/>
    </source>
</evidence>
<evidence type="ECO:0000256" key="4">
    <source>
        <dbReference type="ARBA" id="ARBA00023002"/>
    </source>
</evidence>
<dbReference type="SUPFAM" id="SSF51905">
    <property type="entry name" value="FAD/NAD(P)-binding domain"/>
    <property type="match status" value="2"/>
</dbReference>
<dbReference type="OrthoDB" id="5376590at2759"/>
<dbReference type="Gene3D" id="3.50.50.100">
    <property type="match status" value="2"/>
</dbReference>
<feature type="domain" description="FAD/NAD(P)-binding" evidence="8">
    <location>
        <begin position="181"/>
        <end position="508"/>
    </location>
</feature>
<keyword evidence="4" id="KW-0560">Oxidoreductase</keyword>
<dbReference type="AlphaFoldDB" id="A0A9P8QAF7"/>
<evidence type="ECO:0000313" key="11">
    <source>
        <dbReference type="Proteomes" id="UP000774326"/>
    </source>
</evidence>
<accession>A0A9P8QAF7</accession>
<evidence type="ECO:0000256" key="3">
    <source>
        <dbReference type="ARBA" id="ARBA00022827"/>
    </source>
</evidence>
<dbReference type="FunFam" id="3.50.50.100:FF:000005">
    <property type="entry name" value="NADH-ubiquinone oxidoreductase 64 kDa subunit"/>
    <property type="match status" value="1"/>
</dbReference>
<evidence type="ECO:0000256" key="5">
    <source>
        <dbReference type="ARBA" id="ARBA00023027"/>
    </source>
</evidence>
<dbReference type="GO" id="GO:0005739">
    <property type="term" value="C:mitochondrion"/>
    <property type="evidence" value="ECO:0007669"/>
    <property type="project" value="TreeGrafter"/>
</dbReference>
<dbReference type="EMBL" id="JAEUBG010001067">
    <property type="protein sequence ID" value="KAH3686962.1"/>
    <property type="molecule type" value="Genomic_DNA"/>
</dbReference>
<keyword evidence="11" id="KW-1185">Reference proteome</keyword>
<evidence type="ECO:0000256" key="7">
    <source>
        <dbReference type="SAM" id="SignalP"/>
    </source>
</evidence>
<comment type="similarity">
    <text evidence="1">Belongs to the NADH dehydrogenase family.</text>
</comment>
<evidence type="ECO:0000256" key="1">
    <source>
        <dbReference type="ARBA" id="ARBA00005272"/>
    </source>
</evidence>
<feature type="chain" id="PRO_5040260469" description="NADH:ubiquinone reductase (non-electrogenic)" evidence="7">
    <location>
        <begin position="22"/>
        <end position="717"/>
    </location>
</feature>
<keyword evidence="7" id="KW-0732">Signal</keyword>
<dbReference type="PANTHER" id="PTHR43706">
    <property type="entry name" value="NADH DEHYDROGENASE"/>
    <property type="match status" value="1"/>
</dbReference>
<keyword evidence="3" id="KW-0274">FAD</keyword>
<evidence type="ECO:0000256" key="6">
    <source>
        <dbReference type="SAM" id="Phobius"/>
    </source>
</evidence>
<feature type="transmembrane region" description="Helical" evidence="6">
    <location>
        <begin position="102"/>
        <end position="127"/>
    </location>
</feature>
<protein>
    <recommendedName>
        <fullName evidence="12">NADH:ubiquinone reductase (non-electrogenic)</fullName>
    </recommendedName>
</protein>
<dbReference type="Proteomes" id="UP000774326">
    <property type="component" value="Unassembled WGS sequence"/>
</dbReference>
<evidence type="ECO:0000259" key="9">
    <source>
        <dbReference type="Pfam" id="PF22366"/>
    </source>
</evidence>
<dbReference type="GO" id="GO:0003954">
    <property type="term" value="F:NADH dehydrogenase activity"/>
    <property type="evidence" value="ECO:0007669"/>
    <property type="project" value="InterPro"/>
</dbReference>
<name>A0A9P8QAF7_WICPI</name>
<keyword evidence="2" id="KW-0285">Flavoprotein</keyword>
<dbReference type="PANTHER" id="PTHR43706:SF50">
    <property type="entry name" value="NADH DEHYDROGENASE (UBIQUINONE)-RELATED"/>
    <property type="match status" value="1"/>
</dbReference>
<feature type="signal peptide" evidence="7">
    <location>
        <begin position="1"/>
        <end position="21"/>
    </location>
</feature>
<gene>
    <name evidence="10" type="ORF">WICPIJ_002060</name>
</gene>
<dbReference type="InterPro" id="IPR023753">
    <property type="entry name" value="FAD/NAD-binding_dom"/>
</dbReference>
<feature type="domain" description="External alternative NADH-ubiquinone oxidoreductase-like C-terminal" evidence="9">
    <location>
        <begin position="653"/>
        <end position="713"/>
    </location>
</feature>
<sequence>MIGSLALRSTLLSSRAAVAAAAAASRSIIRPTVQYSTTKRFVSTVNETKSISKSIAFPKTAALQFQTKSFFSTSTIRLSNVELPKTIPPPKSFFRDSTIGKLVKYTIVLIGTTSLTFGVLLIGFFVYDASTYHPDPLPDNLIINELALNPCKGGPENLPILKHNLDDYDCESKENLKYRPKLVVLGSGWGSVALLKSLKEGDYDVTVISPTNYFLFTPLLPSAATGTLEVKTLTESIRRIVTFLNGHYLEAYADKVEFSDKLVKAHKIDKLTGEKKEFYVPYDKLVIGVGSNSNTHGVDGLEYCNQLKTAEDAIDIKKRITCILEKACLPTTTDEERRRMLSFVVCGGGPTGVEFAAELYDLLNEDLPKSYPKILRQELSVHIIQSRSNILNTYDERISEYATERFRKETIDVLTNARVVKVLPDEVIFSQVDEVTGEKVLKALPFGMCLWSTGVAQNPLAREVVKTLQGSQHNKRAIETDSHLRVYGAPLGDVYAIGDCSTIRTNLADNTVDFVRKHIIDKHLKHISSNQIITDEDIKHLKLSYNEIFELGAEIAKRQPQASEALNFLNELVPQYDTSNSGNLSFDQISELFKDVDSRITSLPATAQRAHQQGKYLGKKLTRFAAANMSLKANEIVDGDIDSLVYKPFQYKHLGSLAYIGNSAVFDLPGYSFVGGLIAVYLWRGTYFAQSVSLRTRVLLFFDWLKRGLFGRDILVY</sequence>
<keyword evidence="6" id="KW-0812">Transmembrane</keyword>
<proteinExistence type="inferred from homology"/>
<dbReference type="InterPro" id="IPR036188">
    <property type="entry name" value="FAD/NAD-bd_sf"/>
</dbReference>
<keyword evidence="5" id="KW-0520">NAD</keyword>
<evidence type="ECO:0008006" key="12">
    <source>
        <dbReference type="Google" id="ProtNLM"/>
    </source>
</evidence>